<dbReference type="EMBL" id="CAJVPT010021655">
    <property type="protein sequence ID" value="CAG8656151.1"/>
    <property type="molecule type" value="Genomic_DNA"/>
</dbReference>
<reference evidence="1" key="1">
    <citation type="submission" date="2021-06" db="EMBL/GenBank/DDBJ databases">
        <authorList>
            <person name="Kallberg Y."/>
            <person name="Tangrot J."/>
            <person name="Rosling A."/>
        </authorList>
    </citation>
    <scope>NUCLEOTIDE SEQUENCE</scope>
    <source>
        <strain evidence="1">CL356</strain>
    </source>
</reference>
<protein>
    <submittedName>
        <fullName evidence="1">16048_t:CDS:1</fullName>
    </submittedName>
</protein>
<accession>A0ACA9NHZ2</accession>
<feature type="non-terminal residue" evidence="1">
    <location>
        <position position="1"/>
    </location>
</feature>
<evidence type="ECO:0000313" key="1">
    <source>
        <dbReference type="EMBL" id="CAG8656151.1"/>
    </source>
</evidence>
<feature type="non-terminal residue" evidence="1">
    <location>
        <position position="549"/>
    </location>
</feature>
<organism evidence="1 2">
    <name type="scientific">Acaulospora colombiana</name>
    <dbReference type="NCBI Taxonomy" id="27376"/>
    <lineage>
        <taxon>Eukaryota</taxon>
        <taxon>Fungi</taxon>
        <taxon>Fungi incertae sedis</taxon>
        <taxon>Mucoromycota</taxon>
        <taxon>Glomeromycotina</taxon>
        <taxon>Glomeromycetes</taxon>
        <taxon>Diversisporales</taxon>
        <taxon>Acaulosporaceae</taxon>
        <taxon>Acaulospora</taxon>
    </lineage>
</organism>
<sequence length="549" mass="62324">PDSLISTIKYVVPKNSILSPARKLNDAALQEDLSIVLQDKTPGINWQSVIMMQSIDEAGGLKFKVPQLSHPVTFMKNVKPPNDEDIKIIPSRLVDILKQPSSINSEFQILLPFGRLKSLELELHWNPIKNITLIKHEKIIGAEPISQVEVFEYLCCPEEDDVLGNSVQFLDDTIDAPLEPRNGTRKIDQQTRKMKLRDDSAIPLIPKHDTNNITSKCHSAAIFDQRFPLNKKGSPHHLQHTWQSTYRKKENKIFGDSADIRELLQTDKISRDSNFIKQNERNHNINLNCVSPIVELTSSALNNEDKVTKWLSNCRKDIFLNEKEAFIYDEFENLHEIIDLTRDENPCDNNPSTDENIFENSQYLDGTRGSFVSQDQVSDPIKKVISTVENASQFFKGSKSDITSNDQAAGNDLVVKNFDHLFKAQNSSTSKNTLMTENNSTFSEDLQNSLPHHDTILPSIESSTPNGHSTSHFKVLKALAELQVILTRFPHDVHIIFSPCEEISARLARIIGDLCAAKCEEYLTPANKKGWADKQQWENRDWMAMEESL</sequence>
<gene>
    <name evidence="1" type="ORF">ACOLOM_LOCUS8414</name>
</gene>
<dbReference type="Proteomes" id="UP000789525">
    <property type="component" value="Unassembled WGS sequence"/>
</dbReference>
<keyword evidence="2" id="KW-1185">Reference proteome</keyword>
<proteinExistence type="predicted"/>
<evidence type="ECO:0000313" key="2">
    <source>
        <dbReference type="Proteomes" id="UP000789525"/>
    </source>
</evidence>
<name>A0ACA9NHZ2_9GLOM</name>
<comment type="caution">
    <text evidence="1">The sequence shown here is derived from an EMBL/GenBank/DDBJ whole genome shotgun (WGS) entry which is preliminary data.</text>
</comment>